<feature type="transmembrane region" description="Helical" evidence="1">
    <location>
        <begin position="300"/>
        <end position="319"/>
    </location>
</feature>
<name>A0AAE4MCL9_9EURY</name>
<sequence>MRGSKPDRRLIMEQKRSRLIQNEKTSHYSQLSCSYLHTTSNEIRNNELQYDVNLEQYHSVCNEINVLRTKTAIMLGFLGVILSILFAFAITPSYILTSESHSISGIFPQMNSPEFFISLNNISIVPDHLIEGSSQSIFFICMSYILVCFSYFVIFAHLHLCSLVYDPSMSLEKLIQEKLTPVHKFYSGIIAGVDITFMLCLGVSVYFVVTFLNFTSSAFSSWDILVLGIITSVILISCLTLLLTLMIGLFPPIRRRLLLPETKTFKKGIYAVFFCWALAFAIPMLASGALMFFAQYDIGAIGYWIGTTIGLIAYFKIFLKRGDMSIILGEISNFMRKIS</sequence>
<gene>
    <name evidence="2" type="ORF">McpAg1_18540</name>
</gene>
<organism evidence="2 3">
    <name type="scientific">Methanorbis furvi</name>
    <dbReference type="NCBI Taxonomy" id="3028299"/>
    <lineage>
        <taxon>Archaea</taxon>
        <taxon>Methanobacteriati</taxon>
        <taxon>Methanobacteriota</taxon>
        <taxon>Stenosarchaea group</taxon>
        <taxon>Methanomicrobia</taxon>
        <taxon>Methanomicrobiales</taxon>
        <taxon>Methanocorpusculaceae</taxon>
        <taxon>Methanorbis</taxon>
    </lineage>
</organism>
<dbReference type="Proteomes" id="UP001273136">
    <property type="component" value="Unassembled WGS sequence"/>
</dbReference>
<feature type="transmembrane region" description="Helical" evidence="1">
    <location>
        <begin position="72"/>
        <end position="95"/>
    </location>
</feature>
<keyword evidence="1" id="KW-1133">Transmembrane helix</keyword>
<keyword evidence="3" id="KW-1185">Reference proteome</keyword>
<dbReference type="AlphaFoldDB" id="A0AAE4MCL9"/>
<protein>
    <recommendedName>
        <fullName evidence="4">Transmembrane protein</fullName>
    </recommendedName>
</protein>
<feature type="transmembrane region" description="Helical" evidence="1">
    <location>
        <begin position="185"/>
        <end position="212"/>
    </location>
</feature>
<evidence type="ECO:0000256" key="1">
    <source>
        <dbReference type="SAM" id="Phobius"/>
    </source>
</evidence>
<evidence type="ECO:0000313" key="2">
    <source>
        <dbReference type="EMBL" id="MDV0442597.1"/>
    </source>
</evidence>
<reference evidence="2" key="1">
    <citation type="submission" date="2023-06" db="EMBL/GenBank/DDBJ databases">
        <title>Genome sequence of Methancorpusculaceae sp. Ag1.</title>
        <authorList>
            <person name="Protasov E."/>
            <person name="Platt K."/>
            <person name="Poehlein A."/>
            <person name="Daniel R."/>
            <person name="Brune A."/>
        </authorList>
    </citation>
    <scope>NUCLEOTIDE SEQUENCE</scope>
    <source>
        <strain evidence="2">Ag1</strain>
    </source>
</reference>
<evidence type="ECO:0000313" key="3">
    <source>
        <dbReference type="Proteomes" id="UP001273136"/>
    </source>
</evidence>
<feature type="transmembrane region" description="Helical" evidence="1">
    <location>
        <begin position="270"/>
        <end position="294"/>
    </location>
</feature>
<feature type="transmembrane region" description="Helical" evidence="1">
    <location>
        <begin position="137"/>
        <end position="165"/>
    </location>
</feature>
<dbReference type="EMBL" id="JAWDKA010000013">
    <property type="protein sequence ID" value="MDV0442597.1"/>
    <property type="molecule type" value="Genomic_DNA"/>
</dbReference>
<evidence type="ECO:0008006" key="4">
    <source>
        <dbReference type="Google" id="ProtNLM"/>
    </source>
</evidence>
<comment type="caution">
    <text evidence="2">The sequence shown here is derived from an EMBL/GenBank/DDBJ whole genome shotgun (WGS) entry which is preliminary data.</text>
</comment>
<feature type="transmembrane region" description="Helical" evidence="1">
    <location>
        <begin position="224"/>
        <end position="250"/>
    </location>
</feature>
<keyword evidence="1" id="KW-0472">Membrane</keyword>
<keyword evidence="1" id="KW-0812">Transmembrane</keyword>
<proteinExistence type="predicted"/>
<accession>A0AAE4MCL9</accession>